<dbReference type="PROSITE" id="PS51125">
    <property type="entry name" value="NHL"/>
    <property type="match status" value="2"/>
</dbReference>
<dbReference type="CDD" id="cd14953">
    <property type="entry name" value="NHL_like_1"/>
    <property type="match status" value="1"/>
</dbReference>
<evidence type="ECO:0000313" key="5">
    <source>
        <dbReference type="Proteomes" id="UP000637423"/>
    </source>
</evidence>
<keyword evidence="1" id="KW-0677">Repeat</keyword>
<keyword evidence="3" id="KW-0732">Signal</keyword>
<proteinExistence type="predicted"/>
<feature type="chain" id="PRO_5037734462" description="Gluconolaconase" evidence="3">
    <location>
        <begin position="26"/>
        <end position="739"/>
    </location>
</feature>
<evidence type="ECO:0000256" key="2">
    <source>
        <dbReference type="PROSITE-ProRule" id="PRU00504"/>
    </source>
</evidence>
<dbReference type="EMBL" id="BMED01000001">
    <property type="protein sequence ID" value="GGC62347.1"/>
    <property type="molecule type" value="Genomic_DNA"/>
</dbReference>
<keyword evidence="5" id="KW-1185">Reference proteome</keyword>
<dbReference type="InterPro" id="IPR001258">
    <property type="entry name" value="NHL_repeat"/>
</dbReference>
<feature type="signal peptide" evidence="3">
    <location>
        <begin position="1"/>
        <end position="25"/>
    </location>
</feature>
<evidence type="ECO:0008006" key="6">
    <source>
        <dbReference type="Google" id="ProtNLM"/>
    </source>
</evidence>
<protein>
    <recommendedName>
        <fullName evidence="6">Gluconolaconase</fullName>
    </recommendedName>
</protein>
<evidence type="ECO:0000313" key="4">
    <source>
        <dbReference type="EMBL" id="GGC62347.1"/>
    </source>
</evidence>
<dbReference type="InterPro" id="IPR011055">
    <property type="entry name" value="Dup_hybrid_motif"/>
</dbReference>
<feature type="repeat" description="NHL" evidence="2">
    <location>
        <begin position="138"/>
        <end position="168"/>
    </location>
</feature>
<dbReference type="Pfam" id="PF01436">
    <property type="entry name" value="NHL"/>
    <property type="match status" value="2"/>
</dbReference>
<dbReference type="InterPro" id="IPR011042">
    <property type="entry name" value="6-blade_b-propeller_TolB-like"/>
</dbReference>
<reference evidence="4" key="2">
    <citation type="submission" date="2020-09" db="EMBL/GenBank/DDBJ databases">
        <authorList>
            <person name="Sun Q."/>
            <person name="Zhou Y."/>
        </authorList>
    </citation>
    <scope>NUCLEOTIDE SEQUENCE</scope>
    <source>
        <strain evidence="4">CGMCC 1.10998</strain>
    </source>
</reference>
<evidence type="ECO:0000256" key="1">
    <source>
        <dbReference type="ARBA" id="ARBA00022737"/>
    </source>
</evidence>
<dbReference type="PANTHER" id="PTHR13833:SF71">
    <property type="entry name" value="NHL DOMAIN-CONTAINING PROTEIN"/>
    <property type="match status" value="1"/>
</dbReference>
<dbReference type="SUPFAM" id="SSF101898">
    <property type="entry name" value="NHL repeat"/>
    <property type="match status" value="1"/>
</dbReference>
<name>A0A916U773_9BURK</name>
<gene>
    <name evidence="4" type="ORF">GCM10011396_06550</name>
</gene>
<sequence length="739" mass="77950">MSQRLTKLSLAAVAVILAAAGAYSAAHYAGSEEDSSSSKGGLISKVIGKSGPKPTVMGWPALATTFAGDGGIGFADGTARKARFDDPYGLALDLVGNLYVADAGENNRIRKITPDGIVSSLAGSAEGFADGQGAAASFNTPSGLAADGAGNIYVADTGNNAIRKITAQGMVTTLAGDRSGKAGYRDGAAGQALFNGPIGVAVDKQGNVYVADTYNDRIRVITVDGQVKTLAGGAAPGYQDGPALAALFDTPCALAVNDQGELYIADTKNNAIRKLGSDGQVTTLARAATDERTELLRRPVALALTHDGYLYVAEASHGRIIQLSPVGELAGLKDAGADPAYSTDTEISVSDPAGIVQSADGSLYVSDSARRLVRRLSSHELSQLSLQEKAQQMADRTAIPPAAPLARKLAGAGKPGLLWPVKPQNAWHEIVGTVGEVRGSFDGESREHFHAGVDVQADMGEPVLAVADEKVSNPLPNWGFGGLSEGISLDSLSYIHMRVGRTAKNKPIDPSRFQILEDDKGRPARVRVKRGTQFKVGDTLGTVNRMFHVHMGYSPYGQAENALALHFIGFADSIAPHIDSIQLFDQSGQRYSKKRDGRLLVARDPAGINIVVDAYDQMDGNLARRRLGLYKLGYQILHADGMPVAGFEQPALTMEFNRLPPDREAVKIAYADNSGITVYGSAATRFLYSVTNTVRDGEARVGAWKTAALPPGEYIVRIFAADFAGNQARTGRDLPVTIE</sequence>
<feature type="repeat" description="NHL" evidence="2">
    <location>
        <begin position="190"/>
        <end position="224"/>
    </location>
</feature>
<reference evidence="4" key="1">
    <citation type="journal article" date="2014" name="Int. J. Syst. Evol. Microbiol.">
        <title>Complete genome sequence of Corynebacterium casei LMG S-19264T (=DSM 44701T), isolated from a smear-ripened cheese.</title>
        <authorList>
            <consortium name="US DOE Joint Genome Institute (JGI-PGF)"/>
            <person name="Walter F."/>
            <person name="Albersmeier A."/>
            <person name="Kalinowski J."/>
            <person name="Ruckert C."/>
        </authorList>
    </citation>
    <scope>NUCLEOTIDE SEQUENCE</scope>
    <source>
        <strain evidence="4">CGMCC 1.10998</strain>
    </source>
</reference>
<dbReference type="PANTHER" id="PTHR13833">
    <property type="match status" value="1"/>
</dbReference>
<dbReference type="Gene3D" id="2.120.10.30">
    <property type="entry name" value="TolB, C-terminal domain"/>
    <property type="match status" value="3"/>
</dbReference>
<dbReference type="RefSeq" id="WP_188564536.1">
    <property type="nucleotide sequence ID" value="NZ_BMED01000001.1"/>
</dbReference>
<comment type="caution">
    <text evidence="4">The sequence shown here is derived from an EMBL/GenBank/DDBJ whole genome shotgun (WGS) entry which is preliminary data.</text>
</comment>
<dbReference type="Gene3D" id="2.70.70.10">
    <property type="entry name" value="Glucose Permease (Domain IIA)"/>
    <property type="match status" value="1"/>
</dbReference>
<dbReference type="AlphaFoldDB" id="A0A916U773"/>
<dbReference type="Proteomes" id="UP000637423">
    <property type="component" value="Unassembled WGS sequence"/>
</dbReference>
<evidence type="ECO:0000256" key="3">
    <source>
        <dbReference type="SAM" id="SignalP"/>
    </source>
</evidence>
<accession>A0A916U773</accession>
<organism evidence="4 5">
    <name type="scientific">Undibacterium terreum</name>
    <dbReference type="NCBI Taxonomy" id="1224302"/>
    <lineage>
        <taxon>Bacteria</taxon>
        <taxon>Pseudomonadati</taxon>
        <taxon>Pseudomonadota</taxon>
        <taxon>Betaproteobacteria</taxon>
        <taxon>Burkholderiales</taxon>
        <taxon>Oxalobacteraceae</taxon>
        <taxon>Undibacterium</taxon>
    </lineage>
</organism>